<organism evidence="2">
    <name type="scientific">marine sediment metagenome</name>
    <dbReference type="NCBI Taxonomy" id="412755"/>
    <lineage>
        <taxon>unclassified sequences</taxon>
        <taxon>metagenomes</taxon>
        <taxon>ecological metagenomes</taxon>
    </lineage>
</organism>
<feature type="region of interest" description="Disordered" evidence="1">
    <location>
        <begin position="182"/>
        <end position="201"/>
    </location>
</feature>
<dbReference type="AlphaFoldDB" id="A0A0F9SMW9"/>
<sequence>MARPIKNSVDYFYMNTKPCKTLRMLESKFGNAGFVFFWKLFMLLAEEDGHFYDARDPVNMEFLAQELSLPVVSVTEMLDTLSFWTKLDQVAWGHKLIWYQGFVDSLKDVYEKRKRPLPTLKDAIEKIGGFCPRNSNTIGVSVTETTPDTGFLAQKSTESTQSRVEESREEEIKSEEILKGTTTTDTVRVETPQKSEAEKKTDSGGVLGKFKEYFFGIVDQYCDVRIAKKKVKTNKAIYRNSTWLKFQEACAVGKEAAEGQLDSMRSEIQDYEIEQKEKALVDKKKAEIEAGVRRSANKKRLDFEEKKRRIFEYKKDLKGKYKADLMNEAKRKLPAIVLNAKNALFVTKSINDAIDEIIWERIGDDDD</sequence>
<evidence type="ECO:0000313" key="2">
    <source>
        <dbReference type="EMBL" id="KKN68344.1"/>
    </source>
</evidence>
<comment type="caution">
    <text evidence="2">The sequence shown here is derived from an EMBL/GenBank/DDBJ whole genome shotgun (WGS) entry which is preliminary data.</text>
</comment>
<gene>
    <name evidence="2" type="ORF">LCGC14_0452200</name>
</gene>
<proteinExistence type="predicted"/>
<name>A0A0F9SMW9_9ZZZZ</name>
<reference evidence="2" key="1">
    <citation type="journal article" date="2015" name="Nature">
        <title>Complex archaea that bridge the gap between prokaryotes and eukaryotes.</title>
        <authorList>
            <person name="Spang A."/>
            <person name="Saw J.H."/>
            <person name="Jorgensen S.L."/>
            <person name="Zaremba-Niedzwiedzka K."/>
            <person name="Martijn J."/>
            <person name="Lind A.E."/>
            <person name="van Eijk R."/>
            <person name="Schleper C."/>
            <person name="Guy L."/>
            <person name="Ettema T.J."/>
        </authorList>
    </citation>
    <scope>NUCLEOTIDE SEQUENCE</scope>
</reference>
<evidence type="ECO:0008006" key="3">
    <source>
        <dbReference type="Google" id="ProtNLM"/>
    </source>
</evidence>
<protein>
    <recommendedName>
        <fullName evidence="3">Lin1244/Lin1753-like N-terminal domain-containing protein</fullName>
    </recommendedName>
</protein>
<dbReference type="EMBL" id="LAZR01000451">
    <property type="protein sequence ID" value="KKN68344.1"/>
    <property type="molecule type" value="Genomic_DNA"/>
</dbReference>
<accession>A0A0F9SMW9</accession>
<feature type="compositionally biased region" description="Basic and acidic residues" evidence="1">
    <location>
        <begin position="187"/>
        <end position="201"/>
    </location>
</feature>
<evidence type="ECO:0000256" key="1">
    <source>
        <dbReference type="SAM" id="MobiDB-lite"/>
    </source>
</evidence>